<gene>
    <name evidence="3" type="ORF">FSB_LOCUS26628</name>
</gene>
<feature type="coiled-coil region" evidence="1">
    <location>
        <begin position="398"/>
        <end position="453"/>
    </location>
</feature>
<name>A0A2N9G7W8_FAGSY</name>
<organism evidence="3">
    <name type="scientific">Fagus sylvatica</name>
    <name type="common">Beechnut</name>
    <dbReference type="NCBI Taxonomy" id="28930"/>
    <lineage>
        <taxon>Eukaryota</taxon>
        <taxon>Viridiplantae</taxon>
        <taxon>Streptophyta</taxon>
        <taxon>Embryophyta</taxon>
        <taxon>Tracheophyta</taxon>
        <taxon>Spermatophyta</taxon>
        <taxon>Magnoliopsida</taxon>
        <taxon>eudicotyledons</taxon>
        <taxon>Gunneridae</taxon>
        <taxon>Pentapetalae</taxon>
        <taxon>rosids</taxon>
        <taxon>fabids</taxon>
        <taxon>Fagales</taxon>
        <taxon>Fagaceae</taxon>
        <taxon>Fagus</taxon>
    </lineage>
</organism>
<protein>
    <submittedName>
        <fullName evidence="3">Uncharacterized protein</fullName>
    </submittedName>
</protein>
<keyword evidence="1" id="KW-0175">Coiled coil</keyword>
<evidence type="ECO:0000256" key="1">
    <source>
        <dbReference type="SAM" id="Coils"/>
    </source>
</evidence>
<feature type="region of interest" description="Disordered" evidence="2">
    <location>
        <begin position="205"/>
        <end position="295"/>
    </location>
</feature>
<feature type="compositionally biased region" description="Basic and acidic residues" evidence="2">
    <location>
        <begin position="255"/>
        <end position="276"/>
    </location>
</feature>
<feature type="compositionally biased region" description="Basic and acidic residues" evidence="2">
    <location>
        <begin position="559"/>
        <end position="599"/>
    </location>
</feature>
<feature type="region of interest" description="Disordered" evidence="2">
    <location>
        <begin position="531"/>
        <end position="630"/>
    </location>
</feature>
<dbReference type="EMBL" id="OIVN01001896">
    <property type="protein sequence ID" value="SPC98746.1"/>
    <property type="molecule type" value="Genomic_DNA"/>
</dbReference>
<proteinExistence type="predicted"/>
<feature type="compositionally biased region" description="Basic residues" evidence="2">
    <location>
        <begin position="214"/>
        <end position="224"/>
    </location>
</feature>
<evidence type="ECO:0000256" key="2">
    <source>
        <dbReference type="SAM" id="MobiDB-lite"/>
    </source>
</evidence>
<reference evidence="3" key="1">
    <citation type="submission" date="2018-02" db="EMBL/GenBank/DDBJ databases">
        <authorList>
            <person name="Cohen D.B."/>
            <person name="Kent A.D."/>
        </authorList>
    </citation>
    <scope>NUCLEOTIDE SEQUENCE</scope>
</reference>
<evidence type="ECO:0000313" key="3">
    <source>
        <dbReference type="EMBL" id="SPC98746.1"/>
    </source>
</evidence>
<feature type="compositionally biased region" description="Polar residues" evidence="2">
    <location>
        <begin position="617"/>
        <end position="630"/>
    </location>
</feature>
<accession>A0A2N9G7W8</accession>
<feature type="compositionally biased region" description="Acidic residues" evidence="2">
    <location>
        <begin position="543"/>
        <end position="558"/>
    </location>
</feature>
<sequence>MAIVEGGVRFPLHTFLIDFLQTVNATTSQISVNTFRIIMGVIAINRLLEVNLTTREILAVYQYKCPGAESNTLCHLVARKVHEKLVNGLPSTNKGYEKDYLRKRIESERKQGDAELIRRVLSTNFCVDERGEPRSAPLLLGYEPQVKSFLEGPTVRRADAFEIVPRVPYTAQPATVEQPQDLPDFIPTGQVFAMAPPVNPFKLMGKPAGASTSRKVKGKGKGKNKGTEAPKIPKTIPEEASVTESVSPIIPKPRPTPEQEKVRVLEDSEQEKELEPRRKRGRSEPPKIPVEGPSSHAVAWDPALLFGQNPISERDTILDDSNPGVSAQVARGLAFAACLPLDMEQWAGTQPGPAFRQITRSLMMATQGVMSMEARHYRLTEKFQKGQEEHEKAMSDTLRAAGENHKKLEDELHRSTNMLKEAEERARDEEAKRAQAEAEMAKIKEKMKELEAECVSRLGHSYEEGMGEGLIKGEELGLKKGRELGKEEAMEEVKTHLQKVYNSGFRHGWKSALIKTEQPEVSELFLRANTPLPYLDAGLKNSDDEEDEGEEEEEEEAEKEGREGKGRKEEEKEKEREGRKEEEKEKGKGEMEQERDQRQGDGQTEPTTGLLDVVDLTEQTSATPEQPSSS</sequence>
<dbReference type="AlphaFoldDB" id="A0A2N9G7W8"/>